<keyword evidence="7" id="KW-1185">Reference proteome</keyword>
<feature type="domain" description="FAD-dependent oxidoreductase 2 FAD-binding" evidence="5">
    <location>
        <begin position="17"/>
        <end position="506"/>
    </location>
</feature>
<organism evidence="6 7">
    <name type="scientific">Amycolatopsis taiwanensis</name>
    <dbReference type="NCBI Taxonomy" id="342230"/>
    <lineage>
        <taxon>Bacteria</taxon>
        <taxon>Bacillati</taxon>
        <taxon>Actinomycetota</taxon>
        <taxon>Actinomycetes</taxon>
        <taxon>Pseudonocardiales</taxon>
        <taxon>Pseudonocardiaceae</taxon>
        <taxon>Amycolatopsis</taxon>
    </lineage>
</organism>
<keyword evidence="4" id="KW-0560">Oxidoreductase</keyword>
<dbReference type="PANTHER" id="PTHR43400:SF10">
    <property type="entry name" value="3-OXOSTEROID 1-DEHYDROGENASE"/>
    <property type="match status" value="1"/>
</dbReference>
<dbReference type="RefSeq" id="WP_285487321.1">
    <property type="nucleotide sequence ID" value="NZ_BSTI01000006.1"/>
</dbReference>
<evidence type="ECO:0000256" key="2">
    <source>
        <dbReference type="ARBA" id="ARBA00022630"/>
    </source>
</evidence>
<dbReference type="PANTHER" id="PTHR43400">
    <property type="entry name" value="FUMARATE REDUCTASE"/>
    <property type="match status" value="1"/>
</dbReference>
<dbReference type="InterPro" id="IPR027477">
    <property type="entry name" value="Succ_DH/fumarate_Rdtase_cat_sf"/>
</dbReference>
<dbReference type="GO" id="GO:0033765">
    <property type="term" value="F:steroid dehydrogenase activity, acting on the CH-CH group of donors"/>
    <property type="evidence" value="ECO:0007669"/>
    <property type="project" value="UniProtKB-ARBA"/>
</dbReference>
<accession>A0A9W6QYY2</accession>
<comment type="cofactor">
    <cofactor evidence="1">
        <name>FAD</name>
        <dbReference type="ChEBI" id="CHEBI:57692"/>
    </cofactor>
</comment>
<dbReference type="InterPro" id="IPR050315">
    <property type="entry name" value="FAD-oxidoreductase_2"/>
</dbReference>
<protein>
    <submittedName>
        <fullName evidence="6">23S rRNA methyltransferase</fullName>
    </submittedName>
</protein>
<name>A0A9W6QYY2_9PSEU</name>
<dbReference type="GO" id="GO:0008202">
    <property type="term" value="P:steroid metabolic process"/>
    <property type="evidence" value="ECO:0007669"/>
    <property type="project" value="UniProtKB-ARBA"/>
</dbReference>
<dbReference type="NCBIfam" id="NF005511">
    <property type="entry name" value="PRK07121.1-4"/>
    <property type="match status" value="1"/>
</dbReference>
<keyword evidence="6" id="KW-0489">Methyltransferase</keyword>
<dbReference type="Pfam" id="PF00890">
    <property type="entry name" value="FAD_binding_2"/>
    <property type="match status" value="1"/>
</dbReference>
<keyword evidence="2" id="KW-0285">Flavoprotein</keyword>
<evidence type="ECO:0000256" key="1">
    <source>
        <dbReference type="ARBA" id="ARBA00001974"/>
    </source>
</evidence>
<evidence type="ECO:0000256" key="3">
    <source>
        <dbReference type="ARBA" id="ARBA00022827"/>
    </source>
</evidence>
<dbReference type="InterPro" id="IPR003953">
    <property type="entry name" value="FAD-dep_OxRdtase_2_FAD-bd"/>
</dbReference>
<dbReference type="PROSITE" id="PS51257">
    <property type="entry name" value="PROKAR_LIPOPROTEIN"/>
    <property type="match status" value="1"/>
</dbReference>
<dbReference type="SUPFAM" id="SSF51905">
    <property type="entry name" value="FAD/NAD(P)-binding domain"/>
    <property type="match status" value="1"/>
</dbReference>
<dbReference type="AlphaFoldDB" id="A0A9W6QYY2"/>
<dbReference type="InterPro" id="IPR036188">
    <property type="entry name" value="FAD/NAD-bd_sf"/>
</dbReference>
<evidence type="ECO:0000313" key="6">
    <source>
        <dbReference type="EMBL" id="GLY66559.1"/>
    </source>
</evidence>
<evidence type="ECO:0000256" key="4">
    <source>
        <dbReference type="ARBA" id="ARBA00023002"/>
    </source>
</evidence>
<evidence type="ECO:0000313" key="7">
    <source>
        <dbReference type="Proteomes" id="UP001165136"/>
    </source>
</evidence>
<dbReference type="Proteomes" id="UP001165136">
    <property type="component" value="Unassembled WGS sequence"/>
</dbReference>
<evidence type="ECO:0000259" key="5">
    <source>
        <dbReference type="Pfam" id="PF00890"/>
    </source>
</evidence>
<comment type="caution">
    <text evidence="6">The sequence shown here is derived from an EMBL/GenBank/DDBJ whole genome shotgun (WGS) entry which is preliminary data.</text>
</comment>
<keyword evidence="3" id="KW-0274">FAD</keyword>
<dbReference type="Gene3D" id="3.50.50.60">
    <property type="entry name" value="FAD/NAD(P)-binding domain"/>
    <property type="match status" value="2"/>
</dbReference>
<dbReference type="SUPFAM" id="SSF56425">
    <property type="entry name" value="Succinate dehydrogenase/fumarate reductase flavoprotein, catalytic domain"/>
    <property type="match status" value="1"/>
</dbReference>
<keyword evidence="6" id="KW-0808">Transferase</keyword>
<reference evidence="6" key="1">
    <citation type="submission" date="2023-03" db="EMBL/GenBank/DDBJ databases">
        <title>Amycolatopsis taiwanensis NBRC 103393.</title>
        <authorList>
            <person name="Ichikawa N."/>
            <person name="Sato H."/>
            <person name="Tonouchi N."/>
        </authorList>
    </citation>
    <scope>NUCLEOTIDE SEQUENCE</scope>
    <source>
        <strain evidence="6">NBRC 103393</strain>
    </source>
</reference>
<gene>
    <name evidence="6" type="ORF">Atai01_31780</name>
</gene>
<dbReference type="GO" id="GO:0032259">
    <property type="term" value="P:methylation"/>
    <property type="evidence" value="ECO:0007669"/>
    <property type="project" value="UniProtKB-KW"/>
</dbReference>
<dbReference type="Gene3D" id="3.90.700.10">
    <property type="entry name" value="Succinate dehydrogenase/fumarate reductase flavoprotein, catalytic domain"/>
    <property type="match status" value="1"/>
</dbReference>
<sequence>MPEAWKRAVALEDTEVDVVVVGFGGAGACAAIEAADRGADVLVVDRFQGGGATAISGGVVYAGGGTVYQKEAGCDDSVEAMLNYLRLEVGDAVSPATLERFCADSVANLDWLAANGVPFEGSLAPRKTSYPTNDYYLYYSGSEAAPPFRDAATPAPRGHRAKGRGTSGKVLFKALARAATQRRVRVARQTRVTGLTTDADGRVTGVECRRITSTTGRLAHRWLSVSNRKLNIYFRPAGRLLDGPIRRLEARHGRTWRVRARRGVILAAGGFVFNRKMLAEHAPPYRSGSSLGTIGDDGSGIRLGESAGGATARMHRVSAWRFFNPPLSLVEGVLVNRDGERLCNELYYGARIGDHIAEQRDAKAYLIIDQRILDAAKSQLAGQTLWFQRWQANYLFTVGHLKAGNIEELATRTGIDPAGLRRTLDTYNADARSGKDRMGKDAEHVHPLERGPFYAFDCSLRTQRGFPCPMITLGGLTVDEESGAVTRVDGSAIPGLYAAGRTAVGVCSESYVSGLSIADCVFSGRRAGSAAAGAS</sequence>
<dbReference type="GO" id="GO:0008168">
    <property type="term" value="F:methyltransferase activity"/>
    <property type="evidence" value="ECO:0007669"/>
    <property type="project" value="UniProtKB-KW"/>
</dbReference>
<dbReference type="EMBL" id="BSTI01000006">
    <property type="protein sequence ID" value="GLY66559.1"/>
    <property type="molecule type" value="Genomic_DNA"/>
</dbReference>
<proteinExistence type="predicted"/>